<dbReference type="InterPro" id="IPR011333">
    <property type="entry name" value="SKP1/BTB/POZ_sf"/>
</dbReference>
<dbReference type="InterPro" id="IPR000210">
    <property type="entry name" value="BTB/POZ_dom"/>
</dbReference>
<proteinExistence type="predicted"/>
<dbReference type="SUPFAM" id="SSF54695">
    <property type="entry name" value="POZ domain"/>
    <property type="match status" value="1"/>
</dbReference>
<dbReference type="Pfam" id="PF00651">
    <property type="entry name" value="BTB"/>
    <property type="match status" value="1"/>
</dbReference>
<dbReference type="EMBL" id="JAFFGZ010000007">
    <property type="protein sequence ID" value="KAK4642194.1"/>
    <property type="molecule type" value="Genomic_DNA"/>
</dbReference>
<feature type="domain" description="BTB" evidence="1">
    <location>
        <begin position="21"/>
        <end position="88"/>
    </location>
</feature>
<accession>A0ABR0FGG8</accession>
<evidence type="ECO:0000259" key="1">
    <source>
        <dbReference type="PROSITE" id="PS50097"/>
    </source>
</evidence>
<organism evidence="2 3">
    <name type="scientific">Podospora bellae-mahoneyi</name>
    <dbReference type="NCBI Taxonomy" id="2093777"/>
    <lineage>
        <taxon>Eukaryota</taxon>
        <taxon>Fungi</taxon>
        <taxon>Dikarya</taxon>
        <taxon>Ascomycota</taxon>
        <taxon>Pezizomycotina</taxon>
        <taxon>Sordariomycetes</taxon>
        <taxon>Sordariomycetidae</taxon>
        <taxon>Sordariales</taxon>
        <taxon>Podosporaceae</taxon>
        <taxon>Podospora</taxon>
    </lineage>
</organism>
<protein>
    <recommendedName>
        <fullName evidence="1">BTB domain-containing protein</fullName>
    </recommendedName>
</protein>
<gene>
    <name evidence="2" type="ORF">QC761_507230</name>
</gene>
<dbReference type="Gene3D" id="3.30.710.10">
    <property type="entry name" value="Potassium Channel Kv1.1, Chain A"/>
    <property type="match status" value="1"/>
</dbReference>
<dbReference type="PANTHER" id="PTHR24413">
    <property type="entry name" value="SPECKLE-TYPE POZ PROTEIN"/>
    <property type="match status" value="1"/>
</dbReference>
<name>A0ABR0FGG8_9PEZI</name>
<sequence length="281" mass="32049">MDKNDRFLSSDEKLLETGLFSDVVVKCGDKEWKLHKAILCTRSVWFEKALTGQFEEATSSVITIQDFEPEAVEWVIRYIYTGVCDIATLRGPEKMTMTNFVTCFEVHSVADFFALSPLAKIALDTLTAEFDTKLPAIQLQQESCKEWLPELCEAIRLVYEDIPINDTVVTSIRKAFVSFIHTARYYFMKEPRFTKFLDEEAPLLSLDLFRAMRATGDFIAHPLDPYCSFCKNKPSRAEKGYYTHIAPEPHKLTACCSNCAVKKDFPSGMQDWLAKDTRALG</sequence>
<dbReference type="RefSeq" id="XP_062731170.1">
    <property type="nucleotide sequence ID" value="XM_062879947.1"/>
</dbReference>
<dbReference type="CDD" id="cd18186">
    <property type="entry name" value="BTB_POZ_ZBTB_KLHL-like"/>
    <property type="match status" value="1"/>
</dbReference>
<keyword evidence="3" id="KW-1185">Reference proteome</keyword>
<dbReference type="SMART" id="SM00225">
    <property type="entry name" value="BTB"/>
    <property type="match status" value="1"/>
</dbReference>
<dbReference type="PROSITE" id="PS50097">
    <property type="entry name" value="BTB"/>
    <property type="match status" value="1"/>
</dbReference>
<dbReference type="GeneID" id="87899429"/>
<comment type="caution">
    <text evidence="2">The sequence shown here is derived from an EMBL/GenBank/DDBJ whole genome shotgun (WGS) entry which is preliminary data.</text>
</comment>
<dbReference type="Proteomes" id="UP001322138">
    <property type="component" value="Unassembled WGS sequence"/>
</dbReference>
<evidence type="ECO:0000313" key="3">
    <source>
        <dbReference type="Proteomes" id="UP001322138"/>
    </source>
</evidence>
<evidence type="ECO:0000313" key="2">
    <source>
        <dbReference type="EMBL" id="KAK4642194.1"/>
    </source>
</evidence>
<reference evidence="2 3" key="1">
    <citation type="journal article" date="2023" name="bioRxiv">
        <title>High-quality genome assemblies of four members of thePodospora anserinaspecies complex.</title>
        <authorList>
            <person name="Ament-Velasquez S.L."/>
            <person name="Vogan A.A."/>
            <person name="Wallerman O."/>
            <person name="Hartmann F."/>
            <person name="Gautier V."/>
            <person name="Silar P."/>
            <person name="Giraud T."/>
            <person name="Johannesson H."/>
        </authorList>
    </citation>
    <scope>NUCLEOTIDE SEQUENCE [LARGE SCALE GENOMIC DNA]</scope>
    <source>
        <strain evidence="2 3">CBS 112042</strain>
    </source>
</reference>